<dbReference type="RefSeq" id="WP_095045272.1">
    <property type="nucleotide sequence ID" value="NZ_LN890656.1"/>
</dbReference>
<keyword evidence="2" id="KW-1185">Reference proteome</keyword>
<dbReference type="AlphaFoldDB" id="A0A160T6E5"/>
<sequence>MSYEWDPVKAEINLFKHDVDFADAVAVFEDEQVLWRDDVGDWEEERFVAVGMDHLSRVLIVVFTFRSEVVRIISARLATKQERATYEQSR</sequence>
<dbReference type="Proteomes" id="UP000215027">
    <property type="component" value="Chromosome II"/>
</dbReference>
<dbReference type="InterPro" id="IPR007460">
    <property type="entry name" value="BrnT_toxin"/>
</dbReference>
<dbReference type="Gene3D" id="3.10.450.530">
    <property type="entry name" value="Ribonuclease toxin, BrnT, of type II toxin-antitoxin system"/>
    <property type="match status" value="1"/>
</dbReference>
<organism evidence="1 2">
    <name type="scientific">Candidatus Promineifilum breve</name>
    <dbReference type="NCBI Taxonomy" id="1806508"/>
    <lineage>
        <taxon>Bacteria</taxon>
        <taxon>Bacillati</taxon>
        <taxon>Chloroflexota</taxon>
        <taxon>Ardenticatenia</taxon>
        <taxon>Candidatus Promineifilales</taxon>
        <taxon>Candidatus Promineifilaceae</taxon>
        <taxon>Candidatus Promineifilum</taxon>
    </lineage>
</organism>
<proteinExistence type="predicted"/>
<reference evidence="1" key="1">
    <citation type="submission" date="2016-01" db="EMBL/GenBank/DDBJ databases">
        <authorList>
            <person name="Mcilroy J.S."/>
            <person name="Karst M S."/>
            <person name="Albertsen M."/>
        </authorList>
    </citation>
    <scope>NUCLEOTIDE SEQUENCE</scope>
    <source>
        <strain evidence="1">Cfx-K</strain>
    </source>
</reference>
<dbReference type="Pfam" id="PF04365">
    <property type="entry name" value="BrnT_toxin"/>
    <property type="match status" value="1"/>
</dbReference>
<protein>
    <recommendedName>
        <fullName evidence="3">BrnT family toxin</fullName>
    </recommendedName>
</protein>
<gene>
    <name evidence="1" type="ORF">CFX0092_B0392</name>
</gene>
<evidence type="ECO:0000313" key="2">
    <source>
        <dbReference type="Proteomes" id="UP000215027"/>
    </source>
</evidence>
<evidence type="ECO:0000313" key="1">
    <source>
        <dbReference type="EMBL" id="CUS05926.1"/>
    </source>
</evidence>
<dbReference type="OrthoDB" id="9802417at2"/>
<evidence type="ECO:0008006" key="3">
    <source>
        <dbReference type="Google" id="ProtNLM"/>
    </source>
</evidence>
<dbReference type="EMBL" id="LN890656">
    <property type="protein sequence ID" value="CUS05926.1"/>
    <property type="molecule type" value="Genomic_DNA"/>
</dbReference>
<dbReference type="InterPro" id="IPR038573">
    <property type="entry name" value="BrnT_sf"/>
</dbReference>
<name>A0A160T6E5_9CHLR</name>
<dbReference type="KEGG" id="pbf:CFX0092_B0392"/>
<accession>A0A160T6E5</accession>